<keyword evidence="3" id="KW-1185">Reference proteome</keyword>
<reference evidence="2" key="2">
    <citation type="submission" date="2023-06" db="EMBL/GenBank/DDBJ databases">
        <authorList>
            <person name="Ma L."/>
            <person name="Liu K.-W."/>
            <person name="Li Z."/>
            <person name="Hsiao Y.-Y."/>
            <person name="Qi Y."/>
            <person name="Fu T."/>
            <person name="Tang G."/>
            <person name="Zhang D."/>
            <person name="Sun W.-H."/>
            <person name="Liu D.-K."/>
            <person name="Li Y."/>
            <person name="Chen G.-Z."/>
            <person name="Liu X.-D."/>
            <person name="Liao X.-Y."/>
            <person name="Jiang Y.-T."/>
            <person name="Yu X."/>
            <person name="Hao Y."/>
            <person name="Huang J."/>
            <person name="Zhao X.-W."/>
            <person name="Ke S."/>
            <person name="Chen Y.-Y."/>
            <person name="Wu W.-L."/>
            <person name="Hsu J.-L."/>
            <person name="Lin Y.-F."/>
            <person name="Huang M.-D."/>
            <person name="Li C.-Y."/>
            <person name="Huang L."/>
            <person name="Wang Z.-W."/>
            <person name="Zhao X."/>
            <person name="Zhong W.-Y."/>
            <person name="Peng D.-H."/>
            <person name="Ahmad S."/>
            <person name="Lan S."/>
            <person name="Zhang J.-S."/>
            <person name="Tsai W.-C."/>
            <person name="Van De Peer Y."/>
            <person name="Liu Z.-J."/>
        </authorList>
    </citation>
    <scope>NUCLEOTIDE SEQUENCE</scope>
    <source>
        <strain evidence="2">CP</strain>
        <tissue evidence="2">Leaves</tissue>
    </source>
</reference>
<sequence length="86" mass="9934">MGVFGEGRLSVVVGTDESYPQFKQVWRPKVPMKIKVFTWLLFKERLLMKVYRVKWAVAATTTCELCSAAPETAAHLFCECVFVRRF</sequence>
<dbReference type="InterPro" id="IPR026960">
    <property type="entry name" value="RVT-Znf"/>
</dbReference>
<dbReference type="Proteomes" id="UP001180020">
    <property type="component" value="Unassembled WGS sequence"/>
</dbReference>
<evidence type="ECO:0000259" key="1">
    <source>
        <dbReference type="Pfam" id="PF13966"/>
    </source>
</evidence>
<comment type="caution">
    <text evidence="2">The sequence shown here is derived from an EMBL/GenBank/DDBJ whole genome shotgun (WGS) entry which is preliminary data.</text>
</comment>
<evidence type="ECO:0000313" key="3">
    <source>
        <dbReference type="Proteomes" id="UP001180020"/>
    </source>
</evidence>
<dbReference type="AlphaFoldDB" id="A0AAV9DCM4"/>
<proteinExistence type="predicted"/>
<name>A0AAV9DCM4_ACOCL</name>
<dbReference type="EMBL" id="JAUJYO010000014">
    <property type="protein sequence ID" value="KAK1298629.1"/>
    <property type="molecule type" value="Genomic_DNA"/>
</dbReference>
<accession>A0AAV9DCM4</accession>
<dbReference type="Pfam" id="PF13966">
    <property type="entry name" value="zf-RVT"/>
    <property type="match status" value="1"/>
</dbReference>
<gene>
    <name evidence="2" type="ORF">QJS10_CPB14g00427</name>
</gene>
<protein>
    <recommendedName>
        <fullName evidence="1">Reverse transcriptase zinc-binding domain-containing protein</fullName>
    </recommendedName>
</protein>
<feature type="domain" description="Reverse transcriptase zinc-binding" evidence="1">
    <location>
        <begin position="17"/>
        <end position="85"/>
    </location>
</feature>
<reference evidence="2" key="1">
    <citation type="journal article" date="2023" name="Nat. Commun.">
        <title>Diploid and tetraploid genomes of Acorus and the evolution of monocots.</title>
        <authorList>
            <person name="Ma L."/>
            <person name="Liu K.W."/>
            <person name="Li Z."/>
            <person name="Hsiao Y.Y."/>
            <person name="Qi Y."/>
            <person name="Fu T."/>
            <person name="Tang G.D."/>
            <person name="Zhang D."/>
            <person name="Sun W.H."/>
            <person name="Liu D.K."/>
            <person name="Li Y."/>
            <person name="Chen G.Z."/>
            <person name="Liu X.D."/>
            <person name="Liao X.Y."/>
            <person name="Jiang Y.T."/>
            <person name="Yu X."/>
            <person name="Hao Y."/>
            <person name="Huang J."/>
            <person name="Zhao X.W."/>
            <person name="Ke S."/>
            <person name="Chen Y.Y."/>
            <person name="Wu W.L."/>
            <person name="Hsu J.L."/>
            <person name="Lin Y.F."/>
            <person name="Huang M.D."/>
            <person name="Li C.Y."/>
            <person name="Huang L."/>
            <person name="Wang Z.W."/>
            <person name="Zhao X."/>
            <person name="Zhong W.Y."/>
            <person name="Peng D.H."/>
            <person name="Ahmad S."/>
            <person name="Lan S."/>
            <person name="Zhang J.S."/>
            <person name="Tsai W.C."/>
            <person name="Van de Peer Y."/>
            <person name="Liu Z.J."/>
        </authorList>
    </citation>
    <scope>NUCLEOTIDE SEQUENCE</scope>
    <source>
        <strain evidence="2">CP</strain>
    </source>
</reference>
<organism evidence="2 3">
    <name type="scientific">Acorus calamus</name>
    <name type="common">Sweet flag</name>
    <dbReference type="NCBI Taxonomy" id="4465"/>
    <lineage>
        <taxon>Eukaryota</taxon>
        <taxon>Viridiplantae</taxon>
        <taxon>Streptophyta</taxon>
        <taxon>Embryophyta</taxon>
        <taxon>Tracheophyta</taxon>
        <taxon>Spermatophyta</taxon>
        <taxon>Magnoliopsida</taxon>
        <taxon>Liliopsida</taxon>
        <taxon>Acoraceae</taxon>
        <taxon>Acorus</taxon>
    </lineage>
</organism>
<evidence type="ECO:0000313" key="2">
    <source>
        <dbReference type="EMBL" id="KAK1298629.1"/>
    </source>
</evidence>